<evidence type="ECO:0000259" key="2">
    <source>
        <dbReference type="Pfam" id="PF12172"/>
    </source>
</evidence>
<dbReference type="SUPFAM" id="SSF50249">
    <property type="entry name" value="Nucleic acid-binding proteins"/>
    <property type="match status" value="1"/>
</dbReference>
<dbReference type="InterPro" id="IPR012340">
    <property type="entry name" value="NA-bd_OB-fold"/>
</dbReference>
<feature type="domain" description="ChsH2 rubredoxin-like zinc ribbon" evidence="2">
    <location>
        <begin position="8"/>
        <end position="39"/>
    </location>
</feature>
<name>A0A147JT46_HADYE</name>
<evidence type="ECO:0000313" key="3">
    <source>
        <dbReference type="EMBL" id="KUO39653.1"/>
    </source>
</evidence>
<gene>
    <name evidence="3" type="ORF">APZ16_03145</name>
</gene>
<proteinExistence type="predicted"/>
<dbReference type="Pfam" id="PF12172">
    <property type="entry name" value="zf-ChsH2"/>
    <property type="match status" value="1"/>
</dbReference>
<sequence>MAAPRFWREIPNRYNLIGTKCGNCNKVLFPPRYICPHCRRMGKLEPYKLSRRGKIVTYGVVHVAPEGFEDQVPYVLAIVELEDGPRLTTQVVDCDPNEVKIGDEVELVFRRIGSDNEDGVIYYGFKFRKV</sequence>
<dbReference type="Pfam" id="PF01796">
    <property type="entry name" value="OB_ChsH2_C"/>
    <property type="match status" value="1"/>
</dbReference>
<dbReference type="Proteomes" id="UP000074294">
    <property type="component" value="Unassembled WGS sequence"/>
</dbReference>
<dbReference type="EMBL" id="LQMQ01000057">
    <property type="protein sequence ID" value="KUO39653.1"/>
    <property type="molecule type" value="Genomic_DNA"/>
</dbReference>
<reference evidence="3 4" key="1">
    <citation type="journal article" date="2016" name="Nat. Microbiol.">
        <title>Genomic inference of the metabolism of cosmopolitan subsurface Archaea, Hadesarchaea.</title>
        <authorList>
            <person name="Baker B.J."/>
            <person name="Saw J.H."/>
            <person name="Lind A.E."/>
            <person name="Lazar C.S."/>
            <person name="Hinrichs K.-U."/>
            <person name="Teske A.P."/>
            <person name="Ettema T.J."/>
        </authorList>
    </citation>
    <scope>NUCLEOTIDE SEQUENCE [LARGE SCALE GENOMIC DNA]</scope>
</reference>
<protein>
    <submittedName>
        <fullName evidence="3">Transcriptional regulator</fullName>
    </submittedName>
</protein>
<dbReference type="InterPro" id="IPR022002">
    <property type="entry name" value="ChsH2_Znr"/>
</dbReference>
<dbReference type="AlphaFoldDB" id="A0A147JT46"/>
<feature type="domain" description="ChsH2 C-terminal OB-fold" evidence="1">
    <location>
        <begin position="49"/>
        <end position="110"/>
    </location>
</feature>
<dbReference type="InterPro" id="IPR052513">
    <property type="entry name" value="Thioester_dehydratase-like"/>
</dbReference>
<dbReference type="Gene3D" id="6.10.30.10">
    <property type="match status" value="1"/>
</dbReference>
<dbReference type="STRING" id="1776334.APZ16_03145"/>
<evidence type="ECO:0000313" key="4">
    <source>
        <dbReference type="Proteomes" id="UP000074294"/>
    </source>
</evidence>
<dbReference type="PANTHER" id="PTHR34075">
    <property type="entry name" value="BLR3430 PROTEIN"/>
    <property type="match status" value="1"/>
</dbReference>
<organism evidence="3 4">
    <name type="scientific">Hadarchaeum yellowstonense</name>
    <dbReference type="NCBI Taxonomy" id="1776334"/>
    <lineage>
        <taxon>Archaea</taxon>
        <taxon>Methanobacteriati</taxon>
        <taxon>Candidatus Hadarchaeota</taxon>
        <taxon>Candidatus Hadarchaeia</taxon>
        <taxon>Candidatus Hadarchaeales</taxon>
        <taxon>Candidatus Hadarchaeaceae</taxon>
        <taxon>Candidatus Hadarchaeum</taxon>
    </lineage>
</organism>
<comment type="caution">
    <text evidence="3">The sequence shown here is derived from an EMBL/GenBank/DDBJ whole genome shotgun (WGS) entry which is preliminary data.</text>
</comment>
<evidence type="ECO:0000259" key="1">
    <source>
        <dbReference type="Pfam" id="PF01796"/>
    </source>
</evidence>
<dbReference type="PANTHER" id="PTHR34075:SF5">
    <property type="entry name" value="BLR3430 PROTEIN"/>
    <property type="match status" value="1"/>
</dbReference>
<accession>A0A147JT46</accession>
<dbReference type="InterPro" id="IPR002878">
    <property type="entry name" value="ChsH2_C"/>
</dbReference>